<dbReference type="PANTHER" id="PTHR33434">
    <property type="entry name" value="DEGV DOMAIN-CONTAINING PROTEIN DR_1986-RELATED"/>
    <property type="match status" value="1"/>
</dbReference>
<dbReference type="Pfam" id="PF02734">
    <property type="entry name" value="Dak2"/>
    <property type="match status" value="1"/>
</dbReference>
<evidence type="ECO:0000313" key="4">
    <source>
        <dbReference type="Proteomes" id="UP000270649"/>
    </source>
</evidence>
<reference evidence="2 5" key="2">
    <citation type="submission" date="2021-01" db="EMBL/GenBank/DDBJ databases">
        <title>Complete genome sequences of Corynebacterium macginleyi strains isolated from infectious keratitis.</title>
        <authorList>
            <person name="Sagerfors S."/>
            <person name="Poehlein A."/>
            <person name="Soderquist B."/>
            <person name="Bruggemann H."/>
        </authorList>
    </citation>
    <scope>NUCLEOTIDE SEQUENCE [LARGE SCALE GENOMIC DNA]</scope>
    <source>
        <strain evidence="2 5">12T220</strain>
    </source>
</reference>
<comment type="caution">
    <text evidence="3">The sequence shown here is derived from an EMBL/GenBank/DDBJ whole genome shotgun (WGS) entry which is preliminary data.</text>
</comment>
<dbReference type="AlphaFoldDB" id="A0A3M0GR85"/>
<dbReference type="SUPFAM" id="SSF101473">
    <property type="entry name" value="DhaL-like"/>
    <property type="match status" value="1"/>
</dbReference>
<dbReference type="SMART" id="SM01120">
    <property type="entry name" value="Dak2"/>
    <property type="match status" value="1"/>
</dbReference>
<dbReference type="Proteomes" id="UP001518680">
    <property type="component" value="Unassembled WGS sequence"/>
</dbReference>
<dbReference type="PANTHER" id="PTHR33434:SF4">
    <property type="entry name" value="PHOSPHATASE PROTEIN"/>
    <property type="match status" value="1"/>
</dbReference>
<dbReference type="RefSeq" id="WP_121911974.1">
    <property type="nucleotide sequence ID" value="NZ_CP068291.1"/>
</dbReference>
<dbReference type="Proteomes" id="UP000270649">
    <property type="component" value="Unassembled WGS sequence"/>
</dbReference>
<dbReference type="InterPro" id="IPR004007">
    <property type="entry name" value="DhaL_dom"/>
</dbReference>
<dbReference type="EMBL" id="REGC01000008">
    <property type="protein sequence ID" value="RMB59356.1"/>
    <property type="molecule type" value="Genomic_DNA"/>
</dbReference>
<gene>
    <name evidence="3" type="ORF">D9543_07225</name>
    <name evidence="2" type="ORF">GWO63_007595</name>
</gene>
<name>A0A3M0GR85_9CORY</name>
<evidence type="ECO:0000313" key="3">
    <source>
        <dbReference type="EMBL" id="RMB59356.1"/>
    </source>
</evidence>
<keyword evidence="5" id="KW-1185">Reference proteome</keyword>
<evidence type="ECO:0000259" key="1">
    <source>
        <dbReference type="PROSITE" id="PS51480"/>
    </source>
</evidence>
<evidence type="ECO:0000313" key="5">
    <source>
        <dbReference type="Proteomes" id="UP001518680"/>
    </source>
</evidence>
<feature type="domain" description="DhaL" evidence="1">
    <location>
        <begin position="10"/>
        <end position="198"/>
    </location>
</feature>
<proteinExistence type="predicted"/>
<dbReference type="Gene3D" id="1.25.40.340">
    <property type="match status" value="1"/>
</dbReference>
<dbReference type="GeneID" id="92746281"/>
<dbReference type="InterPro" id="IPR033470">
    <property type="entry name" value="FakA-like_C"/>
</dbReference>
<protein>
    <submittedName>
        <fullName evidence="3">DAK2 domain-containing protein</fullName>
    </submittedName>
</protein>
<dbReference type="PROSITE" id="PS51480">
    <property type="entry name" value="DHAL"/>
    <property type="match status" value="1"/>
</dbReference>
<dbReference type="InterPro" id="IPR036117">
    <property type="entry name" value="DhaL_dom_sf"/>
</dbReference>
<dbReference type="InterPro" id="IPR048394">
    <property type="entry name" value="FakA-like_M"/>
</dbReference>
<dbReference type="OrthoDB" id="9760324at2"/>
<organism evidence="3 4">
    <name type="scientific">Corynebacterium macginleyi</name>
    <dbReference type="NCBI Taxonomy" id="38290"/>
    <lineage>
        <taxon>Bacteria</taxon>
        <taxon>Bacillati</taxon>
        <taxon>Actinomycetota</taxon>
        <taxon>Actinomycetes</taxon>
        <taxon>Mycobacteriales</taxon>
        <taxon>Corynebacteriaceae</taxon>
        <taxon>Corynebacterium</taxon>
    </lineage>
</organism>
<dbReference type="EMBL" id="JAACBX020000002">
    <property type="protein sequence ID" value="MBM0244127.1"/>
    <property type="molecule type" value="Genomic_DNA"/>
</dbReference>
<evidence type="ECO:0000313" key="2">
    <source>
        <dbReference type="EMBL" id="MBM0244127.1"/>
    </source>
</evidence>
<accession>A0A3M0GR85</accession>
<dbReference type="SMART" id="SM01121">
    <property type="entry name" value="Dak1_2"/>
    <property type="match status" value="1"/>
</dbReference>
<dbReference type="GO" id="GO:0004371">
    <property type="term" value="F:glycerone kinase activity"/>
    <property type="evidence" value="ECO:0007669"/>
    <property type="project" value="InterPro"/>
</dbReference>
<dbReference type="InterPro" id="IPR050270">
    <property type="entry name" value="DegV_domain_contain"/>
</dbReference>
<dbReference type="GO" id="GO:0006071">
    <property type="term" value="P:glycerol metabolic process"/>
    <property type="evidence" value="ECO:0007669"/>
    <property type="project" value="InterPro"/>
</dbReference>
<dbReference type="Pfam" id="PF21645">
    <property type="entry name" value="FakA-like_M"/>
    <property type="match status" value="1"/>
</dbReference>
<sequence length="450" mass="46319">MSYPSTLDARGLRNWAHRAVGELSHRRAEINALNVFPVPDADTGSNMAHTMEAAVARVDTGDGDVAAALAMGAVRGARGNSGMILSQVLRGVAEATVDSTIDGAIFAAALMHAVELVDRAISEPVEGTVITVLRRAAIKAESIARQPESSFHAVVSETISAARTALAETPSQLPELRAAGVVDAGGAGLVILLEALLAEIEGATSHVPEFMPEAATELEVVFFFEGDSAALKEKIASLGTSLVIAQAGEDSASIHIHSTRAGEVIETAYAEGLVSDLRLEALPSVLAHPELTDNGHTRTVYAVVPAGPVAELARSAGVTAVEPGETIHAAGEDIVLSSGLEERETAAHTVSISSLAAGLAAISVYEPDNTDTVSVVESMREAAQSMRVAHPAEETEAAIAQMGRELLAAGGEQVMVISPLSISQEGLAAELGVDVVAVQVPGIPTEIGVE</sequence>
<reference evidence="3 4" key="1">
    <citation type="submission" date="2018-10" db="EMBL/GenBank/DDBJ databases">
        <title>Corynebacterium macginleyi genome sequencing and assembly of the type strain and two clinical samples.</title>
        <authorList>
            <person name="Bernier A.-M."/>
            <person name="Bernard K."/>
        </authorList>
    </citation>
    <scope>NUCLEOTIDE SEQUENCE [LARGE SCALE GENOMIC DNA]</scope>
    <source>
        <strain evidence="3 4">NML 120205</strain>
    </source>
</reference>